<evidence type="ECO:0000313" key="2">
    <source>
        <dbReference type="EMBL" id="KAH0510903.1"/>
    </source>
</evidence>
<dbReference type="Proteomes" id="UP000710432">
    <property type="component" value="Unassembled WGS sequence"/>
</dbReference>
<protein>
    <submittedName>
        <fullName evidence="2">Rho guanine nucleotide exchange factor 26</fullName>
    </submittedName>
</protein>
<comment type="caution">
    <text evidence="2">The sequence shown here is derived from an EMBL/GenBank/DDBJ whole genome shotgun (WGS) entry which is preliminary data.</text>
</comment>
<dbReference type="InterPro" id="IPR000219">
    <property type="entry name" value="DH_dom"/>
</dbReference>
<accession>A0A8J6GJJ5</accession>
<evidence type="ECO:0000259" key="1">
    <source>
        <dbReference type="PROSITE" id="PS50010"/>
    </source>
</evidence>
<feature type="domain" description="DH" evidence="1">
    <location>
        <begin position="1"/>
        <end position="116"/>
    </location>
</feature>
<dbReference type="AlphaFoldDB" id="A0A8J6GJJ5"/>
<reference evidence="2" key="1">
    <citation type="submission" date="2020-03" db="EMBL/GenBank/DDBJ databases">
        <title>Studies in the Genomics of Life Span.</title>
        <authorList>
            <person name="Glass D."/>
        </authorList>
    </citation>
    <scope>NUCLEOTIDE SEQUENCE</scope>
    <source>
        <strain evidence="2">LTLLF</strain>
        <tissue evidence="2">Muscle</tissue>
    </source>
</reference>
<evidence type="ECO:0000313" key="3">
    <source>
        <dbReference type="Proteomes" id="UP000710432"/>
    </source>
</evidence>
<dbReference type="InterPro" id="IPR011993">
    <property type="entry name" value="PH-like_dom_sf"/>
</dbReference>
<dbReference type="PROSITE" id="PS50010">
    <property type="entry name" value="DH_2"/>
    <property type="match status" value="1"/>
</dbReference>
<name>A0A8J6GJJ5_MICOH</name>
<dbReference type="Gene3D" id="1.20.900.10">
    <property type="entry name" value="Dbl homology (DH) domain"/>
    <property type="match status" value="1"/>
</dbReference>
<dbReference type="SUPFAM" id="SSF48065">
    <property type="entry name" value="DBL homology domain (DH-domain)"/>
    <property type="match status" value="1"/>
</dbReference>
<sequence>MEIIVISKSLKKCKCFSFFFPRFFTELEARHQNNIFIDDISDIVEKHTASTFDPYVKYCTNEVYQQRTLQKLLATNPSFKEVLSRIESHEDCRNLPMISFLILPMQRVTRLPLLMDVRQDLIVLSSGYSLLQILLVRLCNEGARKMERTEMMYTINSQLEFKIKPFPLVSSSRWLVKRGELIAYVEDTVLFSKRMSKQQVYFFLFNDVLIITKKKR</sequence>
<dbReference type="SUPFAM" id="SSF50729">
    <property type="entry name" value="PH domain-like"/>
    <property type="match status" value="1"/>
</dbReference>
<dbReference type="InterPro" id="IPR035899">
    <property type="entry name" value="DBL_dom_sf"/>
</dbReference>
<dbReference type="GO" id="GO:0005085">
    <property type="term" value="F:guanyl-nucleotide exchange factor activity"/>
    <property type="evidence" value="ECO:0007669"/>
    <property type="project" value="InterPro"/>
</dbReference>
<gene>
    <name evidence="2" type="ORF">LTLLF_152745</name>
</gene>
<dbReference type="PANTHER" id="PTHR12845:SF4">
    <property type="entry name" value="RHO GUANINE NUCLEOTIDE EXCHANGE FACTOR 26"/>
    <property type="match status" value="1"/>
</dbReference>
<dbReference type="EMBL" id="JAATJU010022343">
    <property type="protein sequence ID" value="KAH0510903.1"/>
    <property type="molecule type" value="Genomic_DNA"/>
</dbReference>
<dbReference type="PANTHER" id="PTHR12845">
    <property type="entry name" value="GUANINE NUCLEOTIDE EXCHANGE FACTOR"/>
    <property type="match status" value="1"/>
</dbReference>
<dbReference type="SMART" id="SM00325">
    <property type="entry name" value="RhoGEF"/>
    <property type="match status" value="1"/>
</dbReference>
<organism evidence="2 3">
    <name type="scientific">Microtus ochrogaster</name>
    <name type="common">Prairie vole</name>
    <dbReference type="NCBI Taxonomy" id="79684"/>
    <lineage>
        <taxon>Eukaryota</taxon>
        <taxon>Metazoa</taxon>
        <taxon>Chordata</taxon>
        <taxon>Craniata</taxon>
        <taxon>Vertebrata</taxon>
        <taxon>Euteleostomi</taxon>
        <taxon>Mammalia</taxon>
        <taxon>Eutheria</taxon>
        <taxon>Euarchontoglires</taxon>
        <taxon>Glires</taxon>
        <taxon>Rodentia</taxon>
        <taxon>Myomorpha</taxon>
        <taxon>Muroidea</taxon>
        <taxon>Cricetidae</taxon>
        <taxon>Arvicolinae</taxon>
        <taxon>Microtus</taxon>
    </lineage>
</organism>
<dbReference type="InterPro" id="IPR047271">
    <property type="entry name" value="Ephexin-like"/>
</dbReference>
<dbReference type="Gene3D" id="2.30.29.30">
    <property type="entry name" value="Pleckstrin-homology domain (PH domain)/Phosphotyrosine-binding domain (PTB)"/>
    <property type="match status" value="1"/>
</dbReference>
<proteinExistence type="predicted"/>
<dbReference type="Pfam" id="PF00621">
    <property type="entry name" value="RhoGEF"/>
    <property type="match status" value="1"/>
</dbReference>